<proteinExistence type="predicted"/>
<protein>
    <submittedName>
        <fullName evidence="1">Uncharacterized protein</fullName>
    </submittedName>
</protein>
<dbReference type="Proteomes" id="UP000014854">
    <property type="component" value="Unassembled WGS sequence"/>
</dbReference>
<evidence type="ECO:0000313" key="1">
    <source>
        <dbReference type="EMBL" id="EPP25165.1"/>
    </source>
</evidence>
<comment type="caution">
    <text evidence="1">The sequence shown here is derived from an EMBL/GenBank/DDBJ whole genome shotgun (WGS) entry which is preliminary data.</text>
</comment>
<name>S7JSG3_VIBFL</name>
<organism evidence="1 2">
    <name type="scientific">Vibrio fluvialis PG41</name>
    <dbReference type="NCBI Taxonomy" id="1336752"/>
    <lineage>
        <taxon>Bacteria</taxon>
        <taxon>Pseudomonadati</taxon>
        <taxon>Pseudomonadota</taxon>
        <taxon>Gammaproteobacteria</taxon>
        <taxon>Vibrionales</taxon>
        <taxon>Vibrionaceae</taxon>
        <taxon>Vibrio</taxon>
    </lineage>
</organism>
<evidence type="ECO:0000313" key="2">
    <source>
        <dbReference type="Proteomes" id="UP000014854"/>
    </source>
</evidence>
<dbReference type="EMBL" id="ASXS01000001">
    <property type="protein sequence ID" value="EPP25165.1"/>
    <property type="molecule type" value="Genomic_DNA"/>
</dbReference>
<gene>
    <name evidence="1" type="ORF">L910_0316</name>
</gene>
<reference evidence="1 2" key="1">
    <citation type="journal article" date="2013" name="Gut Pathog.">
        <title>Evidence of a new metabolic capacity in an emerging diarrheal pathogen: lessons from the draft genomes of Vibrio fluvialis strains PG41 and I21563.</title>
        <authorList>
            <person name="Khatri I."/>
            <person name="Mahajan S."/>
            <person name="Dureja C."/>
            <person name="Subramanian S."/>
            <person name="Raychaudhuri S."/>
        </authorList>
    </citation>
    <scope>NUCLEOTIDE SEQUENCE [LARGE SCALE GENOMIC DNA]</scope>
    <source>
        <strain evidence="1 2">PG41</strain>
    </source>
</reference>
<accession>S7JSG3</accession>
<dbReference type="PATRIC" id="fig|1336752.4.peg.317"/>
<dbReference type="AlphaFoldDB" id="S7JSG3"/>
<sequence length="41" mass="4708">MLSPFVAFQLACHSFRFVVFLFNQGPFEKNESQITAENLSI</sequence>